<feature type="region of interest" description="Disordered" evidence="1">
    <location>
        <begin position="70"/>
        <end position="93"/>
    </location>
</feature>
<accession>A0A224YJN6</accession>
<dbReference type="EMBL" id="GFPF01003038">
    <property type="protein sequence ID" value="MAA14184.1"/>
    <property type="molecule type" value="Transcribed_RNA"/>
</dbReference>
<name>A0A224YJN6_9ACAR</name>
<protein>
    <submittedName>
        <fullName evidence="2">Uncharacterized protein</fullName>
    </submittedName>
</protein>
<proteinExistence type="predicted"/>
<organism evidence="2">
    <name type="scientific">Rhipicephalus zambeziensis</name>
    <dbReference type="NCBI Taxonomy" id="60191"/>
    <lineage>
        <taxon>Eukaryota</taxon>
        <taxon>Metazoa</taxon>
        <taxon>Ecdysozoa</taxon>
        <taxon>Arthropoda</taxon>
        <taxon>Chelicerata</taxon>
        <taxon>Arachnida</taxon>
        <taxon>Acari</taxon>
        <taxon>Parasitiformes</taxon>
        <taxon>Ixodida</taxon>
        <taxon>Ixodoidea</taxon>
        <taxon>Ixodidae</taxon>
        <taxon>Rhipicephalinae</taxon>
        <taxon>Rhipicephalus</taxon>
        <taxon>Rhipicephalus</taxon>
    </lineage>
</organism>
<sequence>MYLYLYYTRTVSERPEAVSAKLDKNKTTNEEKKCTIDAMYIATRVTATLGKSSESTQPYSSKAAKYRILNNTKTDIGSQSKDARNGGGVPHEG</sequence>
<feature type="compositionally biased region" description="Polar residues" evidence="1">
    <location>
        <begin position="70"/>
        <end position="80"/>
    </location>
</feature>
<evidence type="ECO:0000256" key="1">
    <source>
        <dbReference type="SAM" id="MobiDB-lite"/>
    </source>
</evidence>
<dbReference type="AlphaFoldDB" id="A0A224YJN6"/>
<reference evidence="2" key="1">
    <citation type="journal article" date="2017" name="Parasit. Vectors">
        <title>Sialotranscriptomics of Rhipicephalus zambeziensis reveals intricate expression profiles of secretory proteins and suggests tight temporal transcriptional regulation during blood-feeding.</title>
        <authorList>
            <person name="de Castro M.H."/>
            <person name="de Klerk D."/>
            <person name="Pienaar R."/>
            <person name="Rees D.J.G."/>
            <person name="Mans B.J."/>
        </authorList>
    </citation>
    <scope>NUCLEOTIDE SEQUENCE</scope>
    <source>
        <tissue evidence="2">Salivary glands</tissue>
    </source>
</reference>
<evidence type="ECO:0000313" key="2">
    <source>
        <dbReference type="EMBL" id="MAA14184.1"/>
    </source>
</evidence>